<dbReference type="GO" id="GO:0140367">
    <property type="term" value="P:antibacterial innate immune response"/>
    <property type="evidence" value="ECO:0007669"/>
    <property type="project" value="Ensembl"/>
</dbReference>
<reference evidence="2" key="2">
    <citation type="submission" date="2025-09" db="UniProtKB">
        <authorList>
            <consortium name="Ensembl"/>
        </authorList>
    </citation>
    <scope>IDENTIFICATION</scope>
</reference>
<dbReference type="Pfam" id="PF17333">
    <property type="entry name" value="DEFB136"/>
    <property type="match status" value="1"/>
</dbReference>
<evidence type="ECO:0000256" key="1">
    <source>
        <dbReference type="SAM" id="SignalP"/>
    </source>
</evidence>
<dbReference type="GO" id="GO:0001530">
    <property type="term" value="F:lipopolysaccharide binding"/>
    <property type="evidence" value="ECO:0007669"/>
    <property type="project" value="Ensembl"/>
</dbReference>
<organism evidence="2 3">
    <name type="scientific">Chinchilla lanigera</name>
    <name type="common">Long-tailed chinchilla</name>
    <name type="synonym">Chinchilla villidera</name>
    <dbReference type="NCBI Taxonomy" id="34839"/>
    <lineage>
        <taxon>Eukaryota</taxon>
        <taxon>Metazoa</taxon>
        <taxon>Chordata</taxon>
        <taxon>Craniata</taxon>
        <taxon>Vertebrata</taxon>
        <taxon>Euteleostomi</taxon>
        <taxon>Mammalia</taxon>
        <taxon>Eutheria</taxon>
        <taxon>Euarchontoglires</taxon>
        <taxon>Glires</taxon>
        <taxon>Rodentia</taxon>
        <taxon>Hystricomorpha</taxon>
        <taxon>Chinchillidae</taxon>
        <taxon>Chinchilla</taxon>
    </lineage>
</organism>
<gene>
    <name evidence="2" type="primary">DEFB136</name>
</gene>
<evidence type="ECO:0000313" key="3">
    <source>
        <dbReference type="Proteomes" id="UP000694398"/>
    </source>
</evidence>
<protein>
    <submittedName>
        <fullName evidence="2">Defensin beta 136</fullName>
    </submittedName>
</protein>
<evidence type="ECO:0000313" key="2">
    <source>
        <dbReference type="Ensembl" id="ENSCLAP00000023759.1"/>
    </source>
</evidence>
<feature type="chain" id="PRO_5034017462" evidence="1">
    <location>
        <begin position="22"/>
        <end position="75"/>
    </location>
</feature>
<name>A0A8C2W3L9_CHILA</name>
<dbReference type="GeneTree" id="ENSGT00390000001862"/>
<dbReference type="InterPro" id="IPR035307">
    <property type="entry name" value="DEFB136/42"/>
</dbReference>
<reference evidence="2" key="1">
    <citation type="submission" date="2025-08" db="UniProtKB">
        <authorList>
            <consortium name="Ensembl"/>
        </authorList>
    </citation>
    <scope>IDENTIFICATION</scope>
</reference>
<sequence>MSLYLPGLLVFLVISFPSGHGLFGNRGIEVRTCTAREGLCFFGCKPGWTFVAFCHNIMACCKKNTVFLPPQSSEI</sequence>
<dbReference type="PANTHER" id="PTHR39413:SF1">
    <property type="entry name" value="DEFENSIN BETA 136"/>
    <property type="match status" value="1"/>
</dbReference>
<keyword evidence="1" id="KW-0732">Signal</keyword>
<dbReference type="Proteomes" id="UP000694398">
    <property type="component" value="Unassembled WGS sequence"/>
</dbReference>
<dbReference type="GO" id="GO:0050830">
    <property type="term" value="P:defense response to Gram-positive bacterium"/>
    <property type="evidence" value="ECO:0007669"/>
    <property type="project" value="Ensembl"/>
</dbReference>
<dbReference type="Ensembl" id="ENSCLAT00000023985.1">
    <property type="protein sequence ID" value="ENSCLAP00000023759.1"/>
    <property type="gene ID" value="ENSCLAG00000016302.1"/>
</dbReference>
<feature type="signal peptide" evidence="1">
    <location>
        <begin position="1"/>
        <end position="21"/>
    </location>
</feature>
<accession>A0A8C2W3L9</accession>
<dbReference type="AlphaFoldDB" id="A0A8C2W3L9"/>
<proteinExistence type="predicted"/>
<dbReference type="GO" id="GO:0061760">
    <property type="term" value="P:antifungal innate immune response"/>
    <property type="evidence" value="ECO:0007669"/>
    <property type="project" value="Ensembl"/>
</dbReference>
<dbReference type="PANTHER" id="PTHR39413">
    <property type="entry name" value="BETA-DEFENSIN 136"/>
    <property type="match status" value="1"/>
</dbReference>
<keyword evidence="3" id="KW-1185">Reference proteome</keyword>
<dbReference type="OMA" id="WVAFCHN"/>
<dbReference type="GO" id="GO:0050829">
    <property type="term" value="P:defense response to Gram-negative bacterium"/>
    <property type="evidence" value="ECO:0007669"/>
    <property type="project" value="Ensembl"/>
</dbReference>